<evidence type="ECO:0000256" key="6">
    <source>
        <dbReference type="SAM" id="Phobius"/>
    </source>
</evidence>
<sequence>MTTTVIDGLPIPQRYGAILTIALGITVSVLDGAIANVALPTIAQDLHASPASSIWIVNAYQLAITISLLSLSSLGEIFGYRRIYMIGLVLFSFTSLACAMSDSLMTLTVARVLQGFGAACIMSVNVALVRIIYPQRFLGRGMGINALIVAVSSAAGPTVAAAILSFANWPWLFAINLPIGLIAFCMGLKFLPGNSSKAIGRKFDFISSMMNALTFGLLISAISGYAQGLDHRLILGEVVALVVIGWFFIRRQLTKSSPLLPVDLLRIPIFTMSICTSMCSFAAQMLAFVSLPFFLQNTLGLDAVSTGLLLTPWPLATMVMAPISGRLVERFHPGILGGVGLVVFSIGLYSLALLPEHPSHLNIIWRMIVCGAGFGLFQSPNNHTIVSSAPRSRSGGASGMLGTARLLGQTTGAAMVALMFNLFSASGTHASLILAGTLALAGAVVSMLRMTQKLVEQQKA</sequence>
<dbReference type="PRINTS" id="PR01036">
    <property type="entry name" value="TCRTETB"/>
</dbReference>
<keyword evidence="3 6" id="KW-0812">Transmembrane</keyword>
<feature type="transmembrane region" description="Helical" evidence="6">
    <location>
        <begin position="171"/>
        <end position="191"/>
    </location>
</feature>
<dbReference type="PANTHER" id="PTHR42718">
    <property type="entry name" value="MAJOR FACILITATOR SUPERFAMILY MULTIDRUG TRANSPORTER MFSC"/>
    <property type="match status" value="1"/>
</dbReference>
<reference evidence="8" key="1">
    <citation type="submission" date="2024-07" db="EMBL/GenBank/DDBJ databases">
        <authorList>
            <person name="Biller S.J."/>
        </authorList>
    </citation>
    <scope>NUCLEOTIDE SEQUENCE</scope>
    <source>
        <strain evidence="8">WC2420</strain>
    </source>
</reference>
<feature type="transmembrane region" description="Helical" evidence="6">
    <location>
        <begin position="145"/>
        <end position="165"/>
    </location>
</feature>
<dbReference type="GO" id="GO:0005886">
    <property type="term" value="C:plasma membrane"/>
    <property type="evidence" value="ECO:0007669"/>
    <property type="project" value="UniProtKB-SubCell"/>
</dbReference>
<dbReference type="InterPro" id="IPR020846">
    <property type="entry name" value="MFS_dom"/>
</dbReference>
<dbReference type="RefSeq" id="WP_369788455.1">
    <property type="nucleotide sequence ID" value="NZ_CP165628.1"/>
</dbReference>
<dbReference type="GO" id="GO:0022857">
    <property type="term" value="F:transmembrane transporter activity"/>
    <property type="evidence" value="ECO:0007669"/>
    <property type="project" value="InterPro"/>
</dbReference>
<evidence type="ECO:0000259" key="7">
    <source>
        <dbReference type="PROSITE" id="PS50850"/>
    </source>
</evidence>
<accession>A0AB39VLM0</accession>
<evidence type="ECO:0000256" key="4">
    <source>
        <dbReference type="ARBA" id="ARBA00022989"/>
    </source>
</evidence>
<evidence type="ECO:0000256" key="2">
    <source>
        <dbReference type="ARBA" id="ARBA00022448"/>
    </source>
</evidence>
<feature type="transmembrane region" description="Helical" evidence="6">
    <location>
        <begin position="83"/>
        <end position="106"/>
    </location>
</feature>
<feature type="transmembrane region" description="Helical" evidence="6">
    <location>
        <begin position="232"/>
        <end position="249"/>
    </location>
</feature>
<protein>
    <submittedName>
        <fullName evidence="8">MFS transporter</fullName>
    </submittedName>
</protein>
<dbReference type="AlphaFoldDB" id="A0AB39VLM0"/>
<evidence type="ECO:0000313" key="8">
    <source>
        <dbReference type="EMBL" id="XDU71071.1"/>
    </source>
</evidence>
<name>A0AB39VLM0_9GAMM</name>
<comment type="subcellular location">
    <subcellularLocation>
        <location evidence="1">Membrane</location>
        <topology evidence="1">Multi-pass membrane protein</topology>
    </subcellularLocation>
</comment>
<dbReference type="EMBL" id="CP165628">
    <property type="protein sequence ID" value="XDU71071.1"/>
    <property type="molecule type" value="Genomic_DNA"/>
</dbReference>
<feature type="transmembrane region" description="Helical" evidence="6">
    <location>
        <begin position="429"/>
        <end position="448"/>
    </location>
</feature>
<organism evidence="8">
    <name type="scientific">Rouxiella sp. WC2420</name>
    <dbReference type="NCBI Taxonomy" id="3234145"/>
    <lineage>
        <taxon>Bacteria</taxon>
        <taxon>Pseudomonadati</taxon>
        <taxon>Pseudomonadota</taxon>
        <taxon>Gammaproteobacteria</taxon>
        <taxon>Enterobacterales</taxon>
        <taxon>Yersiniaceae</taxon>
        <taxon>Rouxiella</taxon>
    </lineage>
</organism>
<evidence type="ECO:0000256" key="5">
    <source>
        <dbReference type="ARBA" id="ARBA00023136"/>
    </source>
</evidence>
<feature type="transmembrane region" description="Helical" evidence="6">
    <location>
        <begin position="335"/>
        <end position="354"/>
    </location>
</feature>
<dbReference type="Pfam" id="PF07690">
    <property type="entry name" value="MFS_1"/>
    <property type="match status" value="1"/>
</dbReference>
<dbReference type="InterPro" id="IPR036259">
    <property type="entry name" value="MFS_trans_sf"/>
</dbReference>
<feature type="transmembrane region" description="Helical" evidence="6">
    <location>
        <begin position="51"/>
        <end position="71"/>
    </location>
</feature>
<dbReference type="CDD" id="cd17321">
    <property type="entry name" value="MFS_MMR_MDR_like"/>
    <property type="match status" value="1"/>
</dbReference>
<feature type="transmembrane region" description="Helical" evidence="6">
    <location>
        <begin position="203"/>
        <end position="226"/>
    </location>
</feature>
<dbReference type="Gene3D" id="1.20.1720.10">
    <property type="entry name" value="Multidrug resistance protein D"/>
    <property type="match status" value="1"/>
</dbReference>
<keyword evidence="5 6" id="KW-0472">Membrane</keyword>
<dbReference type="PANTHER" id="PTHR42718:SF9">
    <property type="entry name" value="MAJOR FACILITATOR SUPERFAMILY MULTIDRUG TRANSPORTER MFSC"/>
    <property type="match status" value="1"/>
</dbReference>
<dbReference type="Gene3D" id="1.20.1250.20">
    <property type="entry name" value="MFS general substrate transporter like domains"/>
    <property type="match status" value="1"/>
</dbReference>
<feature type="transmembrane region" description="Helical" evidence="6">
    <location>
        <begin position="303"/>
        <end position="323"/>
    </location>
</feature>
<keyword evidence="2" id="KW-0813">Transport</keyword>
<feature type="domain" description="Major facilitator superfamily (MFS) profile" evidence="7">
    <location>
        <begin position="17"/>
        <end position="454"/>
    </location>
</feature>
<dbReference type="InterPro" id="IPR011701">
    <property type="entry name" value="MFS"/>
</dbReference>
<dbReference type="FunFam" id="1.20.1250.20:FF:000168">
    <property type="entry name" value="Transporter, major facilitator family"/>
    <property type="match status" value="1"/>
</dbReference>
<feature type="transmembrane region" description="Helical" evidence="6">
    <location>
        <begin position="112"/>
        <end position="133"/>
    </location>
</feature>
<dbReference type="PROSITE" id="PS50850">
    <property type="entry name" value="MFS"/>
    <property type="match status" value="1"/>
</dbReference>
<proteinExistence type="predicted"/>
<evidence type="ECO:0000256" key="1">
    <source>
        <dbReference type="ARBA" id="ARBA00004141"/>
    </source>
</evidence>
<feature type="transmembrane region" description="Helical" evidence="6">
    <location>
        <begin position="269"/>
        <end position="291"/>
    </location>
</feature>
<evidence type="ECO:0000256" key="3">
    <source>
        <dbReference type="ARBA" id="ARBA00022692"/>
    </source>
</evidence>
<feature type="transmembrane region" description="Helical" evidence="6">
    <location>
        <begin position="15"/>
        <end position="39"/>
    </location>
</feature>
<dbReference type="SUPFAM" id="SSF103473">
    <property type="entry name" value="MFS general substrate transporter"/>
    <property type="match status" value="1"/>
</dbReference>
<gene>
    <name evidence="8" type="ORF">AB3G37_16090</name>
</gene>
<keyword evidence="4 6" id="KW-1133">Transmembrane helix</keyword>
<dbReference type="FunFam" id="1.20.1720.10:FF:000011">
    <property type="entry name" value="Transporter, major facilitator family"/>
    <property type="match status" value="1"/>
</dbReference>